<dbReference type="GO" id="GO:0031204">
    <property type="term" value="P:post-translational protein targeting to membrane, translocation"/>
    <property type="evidence" value="ECO:0007669"/>
    <property type="project" value="TreeGrafter"/>
</dbReference>
<keyword evidence="5 12" id="KW-0812">Transmembrane</keyword>
<dbReference type="NCBIfam" id="TIGR00869">
    <property type="entry name" value="sec62"/>
    <property type="match status" value="1"/>
</dbReference>
<dbReference type="STRING" id="1314777.A0A164XTV7"/>
<protein>
    <recommendedName>
        <fullName evidence="3">Translocation protein SEC62</fullName>
    </recommendedName>
</protein>
<dbReference type="GO" id="GO:0005789">
    <property type="term" value="C:endoplasmic reticulum membrane"/>
    <property type="evidence" value="ECO:0007669"/>
    <property type="project" value="UniProtKB-SubCell"/>
</dbReference>
<feature type="transmembrane region" description="Helical" evidence="12">
    <location>
        <begin position="123"/>
        <end position="142"/>
    </location>
</feature>
<evidence type="ECO:0000256" key="5">
    <source>
        <dbReference type="ARBA" id="ARBA00022692"/>
    </source>
</evidence>
<feature type="compositionally biased region" description="Basic and acidic residues" evidence="11">
    <location>
        <begin position="221"/>
        <end position="234"/>
    </location>
</feature>
<feature type="region of interest" description="Disordered" evidence="11">
    <location>
        <begin position="216"/>
        <end position="271"/>
    </location>
</feature>
<dbReference type="PANTHER" id="PTHR12443">
    <property type="entry name" value="TRANSLOCATION PROTEIN SEC62"/>
    <property type="match status" value="1"/>
</dbReference>
<keyword evidence="7" id="KW-0653">Protein transport</keyword>
<proteinExistence type="inferred from homology"/>
<evidence type="ECO:0000256" key="4">
    <source>
        <dbReference type="ARBA" id="ARBA00022448"/>
    </source>
</evidence>
<dbReference type="AlphaFoldDB" id="A0A164XTV7"/>
<reference evidence="13 14" key="1">
    <citation type="journal article" date="2016" name="Mol. Biol. Evol.">
        <title>Comparative Genomics of Early-Diverging Mushroom-Forming Fungi Provides Insights into the Origins of Lignocellulose Decay Capabilities.</title>
        <authorList>
            <person name="Nagy L.G."/>
            <person name="Riley R."/>
            <person name="Tritt A."/>
            <person name="Adam C."/>
            <person name="Daum C."/>
            <person name="Floudas D."/>
            <person name="Sun H."/>
            <person name="Yadav J.S."/>
            <person name="Pangilinan J."/>
            <person name="Larsson K.H."/>
            <person name="Matsuura K."/>
            <person name="Barry K."/>
            <person name="Labutti K."/>
            <person name="Kuo R."/>
            <person name="Ohm R.A."/>
            <person name="Bhattacharya S.S."/>
            <person name="Shirouzu T."/>
            <person name="Yoshinaga Y."/>
            <person name="Martin F.M."/>
            <person name="Grigoriev I.V."/>
            <person name="Hibbett D.S."/>
        </authorList>
    </citation>
    <scope>NUCLEOTIDE SEQUENCE [LARGE SCALE GENOMIC DNA]</scope>
    <source>
        <strain evidence="13 14">HHB9708</strain>
    </source>
</reference>
<feature type="transmembrane region" description="Helical" evidence="12">
    <location>
        <begin position="154"/>
        <end position="183"/>
    </location>
</feature>
<evidence type="ECO:0000256" key="8">
    <source>
        <dbReference type="ARBA" id="ARBA00022989"/>
    </source>
</evidence>
<evidence type="ECO:0000256" key="12">
    <source>
        <dbReference type="SAM" id="Phobius"/>
    </source>
</evidence>
<evidence type="ECO:0000313" key="14">
    <source>
        <dbReference type="Proteomes" id="UP000076722"/>
    </source>
</evidence>
<evidence type="ECO:0000256" key="6">
    <source>
        <dbReference type="ARBA" id="ARBA00022824"/>
    </source>
</evidence>
<sequence length="271" mass="29911">MEQQTHAPPEVRNVVNFLRSSSSGMKTRVGVLNGKRVDYFKGKGAVKALTSPAYAKLKNVPKVANETEAQTLIQSIIPYAFFLLVDRGEPSGGANSPRHIQIIQQQQFVMDGYFAWFYEGSQIMTYIGGAAMVAVMLAGVMFPLWPPIMRLGTWYLSIAVLGLIGLFFAIAIVRLIFYIITVIATPPGIWIFPKLFADVGFVESFIPLYEWDYPKKKSKRKEKEGGEKDKSKADRKSKKSKETANGITAPVPPTVSAGAGPRSATVEEVEE</sequence>
<evidence type="ECO:0000256" key="7">
    <source>
        <dbReference type="ARBA" id="ARBA00022927"/>
    </source>
</evidence>
<keyword evidence="14" id="KW-1185">Reference proteome</keyword>
<organism evidence="13 14">
    <name type="scientific">Sistotremastrum niveocremeum HHB9708</name>
    <dbReference type="NCBI Taxonomy" id="1314777"/>
    <lineage>
        <taxon>Eukaryota</taxon>
        <taxon>Fungi</taxon>
        <taxon>Dikarya</taxon>
        <taxon>Basidiomycota</taxon>
        <taxon>Agaricomycotina</taxon>
        <taxon>Agaricomycetes</taxon>
        <taxon>Sistotremastrales</taxon>
        <taxon>Sistotremastraceae</taxon>
        <taxon>Sertulicium</taxon>
        <taxon>Sertulicium niveocremeum</taxon>
    </lineage>
</organism>
<comment type="similarity">
    <text evidence="2">Belongs to the SEC62 family.</text>
</comment>
<evidence type="ECO:0000256" key="3">
    <source>
        <dbReference type="ARBA" id="ARBA00021257"/>
    </source>
</evidence>
<evidence type="ECO:0000256" key="11">
    <source>
        <dbReference type="SAM" id="MobiDB-lite"/>
    </source>
</evidence>
<evidence type="ECO:0000313" key="13">
    <source>
        <dbReference type="EMBL" id="KZS96287.1"/>
    </source>
</evidence>
<gene>
    <name evidence="13" type="ORF">SISNIDRAFT_547749</name>
</gene>
<keyword evidence="6" id="KW-0256">Endoplasmic reticulum</keyword>
<dbReference type="PANTHER" id="PTHR12443:SF9">
    <property type="entry name" value="TRANSLOCATION PROTEIN SEC62"/>
    <property type="match status" value="1"/>
</dbReference>
<name>A0A164XTV7_9AGAM</name>
<dbReference type="InterPro" id="IPR011553">
    <property type="entry name" value="Sec62_asco"/>
</dbReference>
<dbReference type="InterPro" id="IPR004728">
    <property type="entry name" value="Sec62"/>
</dbReference>
<evidence type="ECO:0000256" key="9">
    <source>
        <dbReference type="ARBA" id="ARBA00023010"/>
    </source>
</evidence>
<keyword evidence="8 12" id="KW-1133">Transmembrane helix</keyword>
<evidence type="ECO:0000256" key="2">
    <source>
        <dbReference type="ARBA" id="ARBA00010604"/>
    </source>
</evidence>
<evidence type="ECO:0000256" key="1">
    <source>
        <dbReference type="ARBA" id="ARBA00004477"/>
    </source>
</evidence>
<keyword evidence="10 12" id="KW-0472">Membrane</keyword>
<dbReference type="Proteomes" id="UP000076722">
    <property type="component" value="Unassembled WGS sequence"/>
</dbReference>
<keyword evidence="9" id="KW-0811">Translocation</keyword>
<keyword evidence="4" id="KW-0813">Transport</keyword>
<evidence type="ECO:0000256" key="10">
    <source>
        <dbReference type="ARBA" id="ARBA00023136"/>
    </source>
</evidence>
<dbReference type="EMBL" id="KV419399">
    <property type="protein sequence ID" value="KZS96287.1"/>
    <property type="molecule type" value="Genomic_DNA"/>
</dbReference>
<dbReference type="OrthoDB" id="200187at2759"/>
<comment type="subcellular location">
    <subcellularLocation>
        <location evidence="1">Endoplasmic reticulum membrane</location>
        <topology evidence="1">Multi-pass membrane protein</topology>
    </subcellularLocation>
</comment>
<dbReference type="Pfam" id="PF03839">
    <property type="entry name" value="Sec62"/>
    <property type="match status" value="1"/>
</dbReference>
<accession>A0A164XTV7</accession>